<dbReference type="FunFam" id="3.40.50.300:FF:000006">
    <property type="entry name" value="DNA-binding transcriptional regulator NtrC"/>
    <property type="match status" value="1"/>
</dbReference>
<dbReference type="InterPro" id="IPR003593">
    <property type="entry name" value="AAA+_ATPase"/>
</dbReference>
<dbReference type="Gene3D" id="3.40.50.2300">
    <property type="match status" value="1"/>
</dbReference>
<dbReference type="SUPFAM" id="SSF159800">
    <property type="entry name" value="PrpR receptor domain-like"/>
    <property type="match status" value="1"/>
</dbReference>
<evidence type="ECO:0000256" key="1">
    <source>
        <dbReference type="ARBA" id="ARBA00022741"/>
    </source>
</evidence>
<dbReference type="GO" id="GO:0005524">
    <property type="term" value="F:ATP binding"/>
    <property type="evidence" value="ECO:0007669"/>
    <property type="project" value="UniProtKB-KW"/>
</dbReference>
<sequence>MIRIALVVPHKDFIPNAATILEQHNKMYAASDSEQYVMEEVIVNSRNSDDVHIKADIVLTRGLLAEILAKLSADIPVVEISVPTADILRTIRSCIQLYDPAQIGIIAAGNMLAGISGLSDLCEAPIKTYVLSPNWNNEALVDQAVSEGCDVIIGGVNTCRYAEMIHIPNMIIQTSREAFWNALTTAKRTCMIYRREQEKSLHMQSILDISHDGIIFIDASRRITTLNLKAQTILRIDGNYLGKRISDFLLPVELKHIFSDNKEYSDEPFTINGYTLSISKTFIKTKAFISGAIINLQIVSDSHGTDDSSKKSSSGSGFIAKLHFDDIIWKSPAMAQTIHTAQRYSLTEANILLIGESGTGKEIFAQSIHNASLRKNGPFVAVNCAAIPDNLLESELLGYESGSFTGAKKSGKPGLFELAHHGTIFLDEIGEIPLALQAKLLRVIQEKEIIRIGASNVIQVDVRIVAATNKNLEKLVDEGRFREDLFYRLDVLRISIPPLRQRKEDIPLLVLDYLEKNFPGISINDGALHMLSLAPWPGNVRHLFNVCERLAVLSTDSRIDEECVRMALPSAKTEHVSFALSEAELGEDECAAIRKALENCHFNRAEAAKILGMSRTTLWRKIREYQIL</sequence>
<dbReference type="PROSITE" id="PS00675">
    <property type="entry name" value="SIGMA54_INTERACT_1"/>
    <property type="match status" value="1"/>
</dbReference>
<dbReference type="Pfam" id="PF00158">
    <property type="entry name" value="Sigma54_activat"/>
    <property type="match status" value="1"/>
</dbReference>
<dbReference type="InterPro" id="IPR027417">
    <property type="entry name" value="P-loop_NTPase"/>
</dbReference>
<reference evidence="6" key="1">
    <citation type="journal article" date="2021" name="PeerJ">
        <title>Extensive microbial diversity within the chicken gut microbiome revealed by metagenomics and culture.</title>
        <authorList>
            <person name="Gilroy R."/>
            <person name="Ravi A."/>
            <person name="Getino M."/>
            <person name="Pursley I."/>
            <person name="Horton D.L."/>
            <person name="Alikhan N.F."/>
            <person name="Baker D."/>
            <person name="Gharbi K."/>
            <person name="Hall N."/>
            <person name="Watson M."/>
            <person name="Adriaenssens E.M."/>
            <person name="Foster-Nyarko E."/>
            <person name="Jarju S."/>
            <person name="Secka A."/>
            <person name="Antonio M."/>
            <person name="Oren A."/>
            <person name="Chaudhuri R.R."/>
            <person name="La Ragione R."/>
            <person name="Hildebrand F."/>
            <person name="Pallen M.J."/>
        </authorList>
    </citation>
    <scope>NUCLEOTIDE SEQUENCE</scope>
    <source>
        <strain evidence="6">CHK178-16964</strain>
    </source>
</reference>
<dbReference type="Pfam" id="PF02954">
    <property type="entry name" value="HTH_8"/>
    <property type="match status" value="1"/>
</dbReference>
<dbReference type="Gene3D" id="1.10.8.60">
    <property type="match status" value="1"/>
</dbReference>
<dbReference type="PROSITE" id="PS50045">
    <property type="entry name" value="SIGMA54_INTERACT_4"/>
    <property type="match status" value="1"/>
</dbReference>
<evidence type="ECO:0000313" key="7">
    <source>
        <dbReference type="Proteomes" id="UP000823900"/>
    </source>
</evidence>
<dbReference type="InterPro" id="IPR058031">
    <property type="entry name" value="AAA_lid_NorR"/>
</dbReference>
<dbReference type="PANTHER" id="PTHR32071:SF57">
    <property type="entry name" value="C4-DICARBOXYLATE TRANSPORT TRANSCRIPTIONAL REGULATORY PROTEIN DCTD"/>
    <property type="match status" value="1"/>
</dbReference>
<dbReference type="SMART" id="SM00382">
    <property type="entry name" value="AAA"/>
    <property type="match status" value="1"/>
</dbReference>
<keyword evidence="1" id="KW-0547">Nucleotide-binding</keyword>
<evidence type="ECO:0000313" key="6">
    <source>
        <dbReference type="EMBL" id="HJA72625.1"/>
    </source>
</evidence>
<dbReference type="SUPFAM" id="SSF52540">
    <property type="entry name" value="P-loop containing nucleoside triphosphate hydrolases"/>
    <property type="match status" value="1"/>
</dbReference>
<keyword evidence="2" id="KW-0067">ATP-binding</keyword>
<dbReference type="InterPro" id="IPR009057">
    <property type="entry name" value="Homeodomain-like_sf"/>
</dbReference>
<accession>A0A9D2KQL8</accession>
<protein>
    <submittedName>
        <fullName evidence="6">Sigma 54-interacting transcriptional regulator</fullName>
    </submittedName>
</protein>
<evidence type="ECO:0000256" key="4">
    <source>
        <dbReference type="ARBA" id="ARBA00023163"/>
    </source>
</evidence>
<dbReference type="Gene3D" id="3.30.450.20">
    <property type="entry name" value="PAS domain"/>
    <property type="match status" value="1"/>
</dbReference>
<dbReference type="Proteomes" id="UP000823900">
    <property type="component" value="Unassembled WGS sequence"/>
</dbReference>
<dbReference type="SUPFAM" id="SSF46689">
    <property type="entry name" value="Homeodomain-like"/>
    <property type="match status" value="1"/>
</dbReference>
<dbReference type="EMBL" id="DWZA01000109">
    <property type="protein sequence ID" value="HJA72625.1"/>
    <property type="molecule type" value="Genomic_DNA"/>
</dbReference>
<dbReference type="InterPro" id="IPR035965">
    <property type="entry name" value="PAS-like_dom_sf"/>
</dbReference>
<keyword evidence="4" id="KW-0804">Transcription</keyword>
<reference evidence="6" key="2">
    <citation type="submission" date="2021-04" db="EMBL/GenBank/DDBJ databases">
        <authorList>
            <person name="Gilroy R."/>
        </authorList>
    </citation>
    <scope>NUCLEOTIDE SEQUENCE</scope>
    <source>
        <strain evidence="6">CHK178-16964</strain>
    </source>
</reference>
<dbReference type="Gene3D" id="3.40.50.300">
    <property type="entry name" value="P-loop containing nucleotide triphosphate hydrolases"/>
    <property type="match status" value="1"/>
</dbReference>
<dbReference type="PANTHER" id="PTHR32071">
    <property type="entry name" value="TRANSCRIPTIONAL REGULATORY PROTEIN"/>
    <property type="match status" value="1"/>
</dbReference>
<dbReference type="GO" id="GO:0000156">
    <property type="term" value="F:phosphorelay response regulator activity"/>
    <property type="evidence" value="ECO:0007669"/>
    <property type="project" value="InterPro"/>
</dbReference>
<keyword evidence="3" id="KW-0805">Transcription regulation</keyword>
<dbReference type="GO" id="GO:0043565">
    <property type="term" value="F:sequence-specific DNA binding"/>
    <property type="evidence" value="ECO:0007669"/>
    <property type="project" value="InterPro"/>
</dbReference>
<dbReference type="Pfam" id="PF06506">
    <property type="entry name" value="PrpR_N"/>
    <property type="match status" value="1"/>
</dbReference>
<dbReference type="InterPro" id="IPR025662">
    <property type="entry name" value="Sigma_54_int_dom_ATP-bd_1"/>
</dbReference>
<dbReference type="Gene3D" id="1.10.10.60">
    <property type="entry name" value="Homeodomain-like"/>
    <property type="match status" value="1"/>
</dbReference>
<dbReference type="Pfam" id="PF25601">
    <property type="entry name" value="AAA_lid_14"/>
    <property type="match status" value="1"/>
</dbReference>
<dbReference type="InterPro" id="IPR002078">
    <property type="entry name" value="Sigma_54_int"/>
</dbReference>
<feature type="domain" description="Sigma-54 factor interaction" evidence="5">
    <location>
        <begin position="327"/>
        <end position="552"/>
    </location>
</feature>
<evidence type="ECO:0000259" key="5">
    <source>
        <dbReference type="PROSITE" id="PS50045"/>
    </source>
</evidence>
<comment type="caution">
    <text evidence="6">The sequence shown here is derived from an EMBL/GenBank/DDBJ whole genome shotgun (WGS) entry which is preliminary data.</text>
</comment>
<organism evidence="6 7">
    <name type="scientific">Candidatus Lachnoclostridium stercoravium</name>
    <dbReference type="NCBI Taxonomy" id="2838633"/>
    <lineage>
        <taxon>Bacteria</taxon>
        <taxon>Bacillati</taxon>
        <taxon>Bacillota</taxon>
        <taxon>Clostridia</taxon>
        <taxon>Lachnospirales</taxon>
        <taxon>Lachnospiraceae</taxon>
    </lineage>
</organism>
<proteinExistence type="predicted"/>
<dbReference type="SUPFAM" id="SSF55785">
    <property type="entry name" value="PYP-like sensor domain (PAS domain)"/>
    <property type="match status" value="1"/>
</dbReference>
<dbReference type="AlphaFoldDB" id="A0A9D2KQL8"/>
<gene>
    <name evidence="6" type="ORF">IAA07_13795</name>
</gene>
<dbReference type="InterPro" id="IPR002197">
    <property type="entry name" value="HTH_Fis"/>
</dbReference>
<evidence type="ECO:0000256" key="2">
    <source>
        <dbReference type="ARBA" id="ARBA00022840"/>
    </source>
</evidence>
<evidence type="ECO:0000256" key="3">
    <source>
        <dbReference type="ARBA" id="ARBA00023015"/>
    </source>
</evidence>
<dbReference type="PRINTS" id="PR01590">
    <property type="entry name" value="HTHFIS"/>
</dbReference>
<name>A0A9D2KQL8_9FIRM</name>
<dbReference type="GO" id="GO:0006355">
    <property type="term" value="P:regulation of DNA-templated transcription"/>
    <property type="evidence" value="ECO:0007669"/>
    <property type="project" value="InterPro"/>
</dbReference>
<dbReference type="CDD" id="cd00009">
    <property type="entry name" value="AAA"/>
    <property type="match status" value="1"/>
</dbReference>
<dbReference type="InterPro" id="IPR010524">
    <property type="entry name" value="Sig_transdc_resp-reg_PrpR_N"/>
</dbReference>